<gene>
    <name evidence="2" type="ORF">MuYL_0703</name>
</gene>
<reference evidence="2 3" key="1">
    <citation type="submission" date="2017-08" db="EMBL/GenBank/DDBJ databases">
        <title>Complete genome sequence of Mucilaginibacter sp. strain BJC16-A31.</title>
        <authorList>
            <consortium name="Henan University of Science and Technology"/>
            <person name="You X."/>
        </authorList>
    </citation>
    <scope>NUCLEOTIDE SEQUENCE [LARGE SCALE GENOMIC DNA]</scope>
    <source>
        <strain evidence="2 3">BJC16-A31</strain>
    </source>
</reference>
<feature type="domain" description="DUF4440" evidence="1">
    <location>
        <begin position="47"/>
        <end position="159"/>
    </location>
</feature>
<evidence type="ECO:0000313" key="2">
    <source>
        <dbReference type="EMBL" id="ASU32606.1"/>
    </source>
</evidence>
<dbReference type="Gene3D" id="3.10.450.50">
    <property type="match status" value="1"/>
</dbReference>
<proteinExistence type="predicted"/>
<dbReference type="OrthoDB" id="1357763at2"/>
<protein>
    <recommendedName>
        <fullName evidence="1">DUF4440 domain-containing protein</fullName>
    </recommendedName>
</protein>
<evidence type="ECO:0000313" key="3">
    <source>
        <dbReference type="Proteomes" id="UP000215002"/>
    </source>
</evidence>
<sequence length="173" mass="20260">MKSKFLTTAFIALYSITLVYGQQTVKKILKDSAQAAQQQTEIYKAIFKADSQLFNAFNNCDSTTYKRALTADFEFYHDQGGLHYLNEELLSFKEMCNRNSHIRRELLKETLEVYKIGENDALEIGVHRFFHTNKGETEHLSGIYKFIQIWQKEEGTWKLKRVISYGHDKMNNN</sequence>
<dbReference type="Pfam" id="PF14534">
    <property type="entry name" value="DUF4440"/>
    <property type="match status" value="1"/>
</dbReference>
<keyword evidence="3" id="KW-1185">Reference proteome</keyword>
<accession>A0A223NS10</accession>
<dbReference type="AlphaFoldDB" id="A0A223NS10"/>
<dbReference type="Proteomes" id="UP000215002">
    <property type="component" value="Chromosome"/>
</dbReference>
<name>A0A223NS10_9SPHI</name>
<dbReference type="RefSeq" id="WP_094569174.1">
    <property type="nucleotide sequence ID" value="NZ_CP022743.1"/>
</dbReference>
<organism evidence="2 3">
    <name type="scientific">Mucilaginibacter xinganensis</name>
    <dbReference type="NCBI Taxonomy" id="1234841"/>
    <lineage>
        <taxon>Bacteria</taxon>
        <taxon>Pseudomonadati</taxon>
        <taxon>Bacteroidota</taxon>
        <taxon>Sphingobacteriia</taxon>
        <taxon>Sphingobacteriales</taxon>
        <taxon>Sphingobacteriaceae</taxon>
        <taxon>Mucilaginibacter</taxon>
    </lineage>
</organism>
<dbReference type="SUPFAM" id="SSF54427">
    <property type="entry name" value="NTF2-like"/>
    <property type="match status" value="1"/>
</dbReference>
<evidence type="ECO:0000259" key="1">
    <source>
        <dbReference type="Pfam" id="PF14534"/>
    </source>
</evidence>
<dbReference type="InterPro" id="IPR032710">
    <property type="entry name" value="NTF2-like_dom_sf"/>
</dbReference>
<dbReference type="KEGG" id="muc:MuYL_0703"/>
<dbReference type="InterPro" id="IPR027843">
    <property type="entry name" value="DUF4440"/>
</dbReference>
<dbReference type="EMBL" id="CP022743">
    <property type="protein sequence ID" value="ASU32606.1"/>
    <property type="molecule type" value="Genomic_DNA"/>
</dbReference>